<reference evidence="3 4" key="1">
    <citation type="submission" date="2023-11" db="EMBL/GenBank/DDBJ databases">
        <authorList>
            <person name="Hedman E."/>
            <person name="Englund M."/>
            <person name="Stromberg M."/>
            <person name="Nyberg Akerstrom W."/>
            <person name="Nylinder S."/>
            <person name="Jareborg N."/>
            <person name="Kallberg Y."/>
            <person name="Kronander E."/>
        </authorList>
    </citation>
    <scope>NUCLEOTIDE SEQUENCE [LARGE SCALE GENOMIC DNA]</scope>
</reference>
<evidence type="ECO:0000313" key="4">
    <source>
        <dbReference type="Proteomes" id="UP001314205"/>
    </source>
</evidence>
<dbReference type="AlphaFoldDB" id="A0AAV1MB43"/>
<name>A0AAV1MB43_9NEOP</name>
<dbReference type="GO" id="GO:0042302">
    <property type="term" value="F:structural constituent of cuticle"/>
    <property type="evidence" value="ECO:0007669"/>
    <property type="project" value="UniProtKB-UniRule"/>
</dbReference>
<dbReference type="InterPro" id="IPR000618">
    <property type="entry name" value="Insect_cuticle"/>
</dbReference>
<sequence length="174" mass="20123">MHNMPHRIDLNDEKLYPNGTVVGKYNYVDKEGNPVQVKYYADDTCYGVELKSMKVLNTNIEPNSVPAEKQANIDNVFQTLDSSSNSLPDIYNSMSYPTTTNKYKYLQLGDLNRDKDNKGNHKTSSDYEIYLQNELQAPKEKCGKDKVRIYIDKGKRKIREVLNDIATFKYSEQF</sequence>
<dbReference type="PROSITE" id="PS51155">
    <property type="entry name" value="CHIT_BIND_RR_2"/>
    <property type="match status" value="1"/>
</dbReference>
<gene>
    <name evidence="3" type="ORF">PARMNEM_LOCUS22640</name>
</gene>
<comment type="caution">
    <text evidence="3">The sequence shown here is derived from an EMBL/GenBank/DDBJ whole genome shotgun (WGS) entry which is preliminary data.</text>
</comment>
<dbReference type="Proteomes" id="UP001314205">
    <property type="component" value="Unassembled WGS sequence"/>
</dbReference>
<organism evidence="3 4">
    <name type="scientific">Parnassius mnemosyne</name>
    <name type="common">clouded apollo</name>
    <dbReference type="NCBI Taxonomy" id="213953"/>
    <lineage>
        <taxon>Eukaryota</taxon>
        <taxon>Metazoa</taxon>
        <taxon>Ecdysozoa</taxon>
        <taxon>Arthropoda</taxon>
        <taxon>Hexapoda</taxon>
        <taxon>Insecta</taxon>
        <taxon>Pterygota</taxon>
        <taxon>Neoptera</taxon>
        <taxon>Endopterygota</taxon>
        <taxon>Lepidoptera</taxon>
        <taxon>Glossata</taxon>
        <taxon>Ditrysia</taxon>
        <taxon>Papilionoidea</taxon>
        <taxon>Papilionidae</taxon>
        <taxon>Parnassiinae</taxon>
        <taxon>Parnassini</taxon>
        <taxon>Parnassius</taxon>
        <taxon>Driopa</taxon>
    </lineage>
</organism>
<evidence type="ECO:0000256" key="1">
    <source>
        <dbReference type="ARBA" id="ARBA00022729"/>
    </source>
</evidence>
<evidence type="ECO:0000313" key="3">
    <source>
        <dbReference type="EMBL" id="CAK1604420.1"/>
    </source>
</evidence>
<dbReference type="EMBL" id="CAVLGL010000159">
    <property type="protein sequence ID" value="CAK1604420.1"/>
    <property type="molecule type" value="Genomic_DNA"/>
</dbReference>
<evidence type="ECO:0000256" key="2">
    <source>
        <dbReference type="PROSITE-ProRule" id="PRU00497"/>
    </source>
</evidence>
<accession>A0AAV1MB43</accession>
<dbReference type="Pfam" id="PF00379">
    <property type="entry name" value="Chitin_bind_4"/>
    <property type="match status" value="1"/>
</dbReference>
<keyword evidence="2" id="KW-0193">Cuticle</keyword>
<keyword evidence="1" id="KW-0732">Signal</keyword>
<proteinExistence type="predicted"/>
<keyword evidence="4" id="KW-1185">Reference proteome</keyword>
<protein>
    <submittedName>
        <fullName evidence="3">Uncharacterized protein</fullName>
    </submittedName>
</protein>